<proteinExistence type="predicted"/>
<reference evidence="2" key="1">
    <citation type="submission" date="2021-06" db="EMBL/GenBank/DDBJ databases">
        <authorList>
            <person name="Kallberg Y."/>
            <person name="Tangrot J."/>
            <person name="Rosling A."/>
        </authorList>
    </citation>
    <scope>NUCLEOTIDE SEQUENCE</scope>
    <source>
        <strain evidence="2">CL551</strain>
    </source>
</reference>
<dbReference type="AlphaFoldDB" id="A0A9N9HU81"/>
<keyword evidence="3" id="KW-1185">Reference proteome</keyword>
<feature type="region of interest" description="Disordered" evidence="1">
    <location>
        <begin position="20"/>
        <end position="44"/>
    </location>
</feature>
<accession>A0A9N9HU81</accession>
<name>A0A9N9HU81_9GLOM</name>
<gene>
    <name evidence="2" type="ORF">AMORRO_LOCUS12398</name>
</gene>
<sequence length="44" mass="5053">RHHALNTLDNKWHYALNTSFEPKDTAPKTIASDNNPRSQKTHPV</sequence>
<protein>
    <submittedName>
        <fullName evidence="2">6977_t:CDS:1</fullName>
    </submittedName>
</protein>
<feature type="non-terminal residue" evidence="2">
    <location>
        <position position="1"/>
    </location>
</feature>
<dbReference type="Proteomes" id="UP000789342">
    <property type="component" value="Unassembled WGS sequence"/>
</dbReference>
<evidence type="ECO:0000256" key="1">
    <source>
        <dbReference type="SAM" id="MobiDB-lite"/>
    </source>
</evidence>
<organism evidence="2 3">
    <name type="scientific">Acaulospora morrowiae</name>
    <dbReference type="NCBI Taxonomy" id="94023"/>
    <lineage>
        <taxon>Eukaryota</taxon>
        <taxon>Fungi</taxon>
        <taxon>Fungi incertae sedis</taxon>
        <taxon>Mucoromycota</taxon>
        <taxon>Glomeromycotina</taxon>
        <taxon>Glomeromycetes</taxon>
        <taxon>Diversisporales</taxon>
        <taxon>Acaulosporaceae</taxon>
        <taxon>Acaulospora</taxon>
    </lineage>
</organism>
<dbReference type="EMBL" id="CAJVPV010018169">
    <property type="protein sequence ID" value="CAG8705811.1"/>
    <property type="molecule type" value="Genomic_DNA"/>
</dbReference>
<evidence type="ECO:0000313" key="2">
    <source>
        <dbReference type="EMBL" id="CAG8705811.1"/>
    </source>
</evidence>
<comment type="caution">
    <text evidence="2">The sequence shown here is derived from an EMBL/GenBank/DDBJ whole genome shotgun (WGS) entry which is preliminary data.</text>
</comment>
<evidence type="ECO:0000313" key="3">
    <source>
        <dbReference type="Proteomes" id="UP000789342"/>
    </source>
</evidence>